<accession>A0A1Y6JP43</accession>
<proteinExistence type="predicted"/>
<dbReference type="Proteomes" id="UP000196842">
    <property type="component" value="Chromosome I"/>
</dbReference>
<organism evidence="1 2">
    <name type="scientific">Pseudomonas viridiflava</name>
    <name type="common">Phytomonas viridiflava</name>
    <dbReference type="NCBI Taxonomy" id="33069"/>
    <lineage>
        <taxon>Bacteria</taxon>
        <taxon>Pseudomonadati</taxon>
        <taxon>Pseudomonadota</taxon>
        <taxon>Gammaproteobacteria</taxon>
        <taxon>Pseudomonadales</taxon>
        <taxon>Pseudomonadaceae</taxon>
        <taxon>Pseudomonas</taxon>
    </lineage>
</organism>
<reference evidence="1 2" key="1">
    <citation type="submission" date="2017-05" db="EMBL/GenBank/DDBJ databases">
        <authorList>
            <person name="Song R."/>
            <person name="Chenine A.L."/>
            <person name="Ruprecht R.M."/>
        </authorList>
    </citation>
    <scope>NUCLEOTIDE SEQUENCE [LARGE SCALE GENOMIC DNA]</scope>
    <source>
        <strain evidence="1 2">CFBP 1590</strain>
    </source>
</reference>
<evidence type="ECO:0000313" key="2">
    <source>
        <dbReference type="Proteomes" id="UP000196842"/>
    </source>
</evidence>
<dbReference type="EMBL" id="LT855380">
    <property type="protein sequence ID" value="SMS11717.1"/>
    <property type="molecule type" value="Genomic_DNA"/>
</dbReference>
<gene>
    <name evidence="1" type="ORF">CFBP1590__4131</name>
</gene>
<protein>
    <submittedName>
        <fullName evidence="1">Uncharacterized protein</fullName>
    </submittedName>
</protein>
<dbReference type="KEGG" id="pvd:CFBP1590__4131"/>
<evidence type="ECO:0000313" key="1">
    <source>
        <dbReference type="EMBL" id="SMS11717.1"/>
    </source>
</evidence>
<dbReference type="AlphaFoldDB" id="A0A1Y6JP43"/>
<name>A0A1Y6JP43_PSEVI</name>
<sequence>MCALTQPELVCLPKNGVCGPVAADKNAVVGLIYRTDMIVGTDKQLLLKPARPSVLDTMPALLIREMVSM</sequence>